<reference evidence="8 9" key="2">
    <citation type="submission" date="2019-05" db="EMBL/GenBank/DDBJ databases">
        <authorList>
            <person name="Suflita J.M."/>
            <person name="Marks C.R."/>
        </authorList>
    </citation>
    <scope>NUCLEOTIDE SEQUENCE [LARGE SCALE GENOMIC DNA]</scope>
    <source>
        <strain evidence="8 9">ALDC</strain>
    </source>
</reference>
<dbReference type="InterPro" id="IPR003593">
    <property type="entry name" value="AAA+_ATPase"/>
</dbReference>
<dbReference type="OrthoDB" id="9809450at2"/>
<dbReference type="KEGG" id="dax:FDQ92_03435"/>
<feature type="domain" description="ABC transporter" evidence="7">
    <location>
        <begin position="147"/>
        <end position="383"/>
    </location>
</feature>
<dbReference type="PROSITE" id="PS00211">
    <property type="entry name" value="ABC_TRANSPORTER_1"/>
    <property type="match status" value="1"/>
</dbReference>
<dbReference type="PANTHER" id="PTHR42794:SF1">
    <property type="entry name" value="HEMIN IMPORT ATP-BINDING PROTEIN HMUV"/>
    <property type="match status" value="1"/>
</dbReference>
<dbReference type="GO" id="GO:0016887">
    <property type="term" value="F:ATP hydrolysis activity"/>
    <property type="evidence" value="ECO:0007669"/>
    <property type="project" value="InterPro"/>
</dbReference>
<dbReference type="InterPro" id="IPR003439">
    <property type="entry name" value="ABC_transporter-like_ATP-bd"/>
</dbReference>
<dbReference type="InterPro" id="IPR027417">
    <property type="entry name" value="P-loop_NTPase"/>
</dbReference>
<proteinExistence type="predicted"/>
<keyword evidence="2" id="KW-0547">Nucleotide-binding</keyword>
<feature type="region of interest" description="Disordered" evidence="6">
    <location>
        <begin position="1"/>
        <end position="124"/>
    </location>
</feature>
<dbReference type="SMART" id="SM00382">
    <property type="entry name" value="AAA"/>
    <property type="match status" value="1"/>
</dbReference>
<evidence type="ECO:0000256" key="3">
    <source>
        <dbReference type="ARBA" id="ARBA00022840"/>
    </source>
</evidence>
<evidence type="ECO:0000256" key="5">
    <source>
        <dbReference type="ARBA" id="ARBA00037066"/>
    </source>
</evidence>
<dbReference type="PROSITE" id="PS50893">
    <property type="entry name" value="ABC_TRANSPORTER_2"/>
    <property type="match status" value="1"/>
</dbReference>
<dbReference type="PANTHER" id="PTHR42794">
    <property type="entry name" value="HEMIN IMPORT ATP-BINDING PROTEIN HMUV"/>
    <property type="match status" value="1"/>
</dbReference>
<dbReference type="Gene3D" id="3.40.50.300">
    <property type="entry name" value="P-loop containing nucleotide triphosphate hydrolases"/>
    <property type="match status" value="1"/>
</dbReference>
<dbReference type="FunFam" id="3.40.50.300:FF:000134">
    <property type="entry name" value="Iron-enterobactin ABC transporter ATP-binding protein"/>
    <property type="match status" value="1"/>
</dbReference>
<protein>
    <submittedName>
        <fullName evidence="8">ABC transporter ATP-binding protein</fullName>
    </submittedName>
</protein>
<dbReference type="AlphaFoldDB" id="A0A4P8L0F9"/>
<dbReference type="CDD" id="cd03214">
    <property type="entry name" value="ABC_Iron-Siderophores_B12_Hemin"/>
    <property type="match status" value="1"/>
</dbReference>
<accession>A0A4P8L0F9</accession>
<dbReference type="EMBL" id="CP040098">
    <property type="protein sequence ID" value="QCQ21317.1"/>
    <property type="molecule type" value="Genomic_DNA"/>
</dbReference>
<dbReference type="SUPFAM" id="SSF52540">
    <property type="entry name" value="P-loop containing nucleoside triphosphate hydrolases"/>
    <property type="match status" value="1"/>
</dbReference>
<reference evidence="8 9" key="1">
    <citation type="submission" date="2019-05" db="EMBL/GenBank/DDBJ databases">
        <title>The Complete Genome Sequence of the n-alkane-degrading Desulfoglaeba alkanexedens ALDC reveals multiple alkylsuccinate synthase gene clusters.</title>
        <authorList>
            <person name="Callaghan A.V."/>
            <person name="Davidova I.A."/>
            <person name="Duncan K.E."/>
            <person name="Morris B."/>
            <person name="McInerney M.J."/>
        </authorList>
    </citation>
    <scope>NUCLEOTIDE SEQUENCE [LARGE SCALE GENOMIC DNA]</scope>
    <source>
        <strain evidence="8 9">ALDC</strain>
    </source>
</reference>
<keyword evidence="9" id="KW-1185">Reference proteome</keyword>
<name>A0A4P8L0F9_9BACT</name>
<dbReference type="GO" id="GO:0005524">
    <property type="term" value="F:ATP binding"/>
    <property type="evidence" value="ECO:0007669"/>
    <property type="project" value="UniProtKB-KW"/>
</dbReference>
<sequence length="401" mass="43317">MDPRALDASVSRGGKRRHSVLRARTGPSEPGGRAGAATGSRCVPGTIPAAPRRFPGDRGGGGGERDRGVRRARRSAPGAPGPGSAPPEALSRGLLHRGTAGAGGRYGRTHDPSRRPGTAAGRGDRRSWRTLLLLHPASEKEDRRPVIRVAELRCGYPGRRVLDGVTFDVHCGEFVGVLGPNGSGKTTLMLALSGVLPVESGYIAVHGVPLERMPSRQRARAVASVAQGFDVRFPFPCADVVAMGRYPHQKRWRLQSPEDEAAVRSAMEQTDTTDLAHRPVTEVSGGERQRVMMAKGLAQAAPILLLDEPTSAMDINRKLQIFRLLRDLNLNEERTVLTVLHDINLAALFCRRMIFLKEGRIAADGPADRVLTPEILEAVYDVPVLVRDVPETGTRQVVFVP</sequence>
<evidence type="ECO:0000313" key="9">
    <source>
        <dbReference type="Proteomes" id="UP000298602"/>
    </source>
</evidence>
<dbReference type="Proteomes" id="UP000298602">
    <property type="component" value="Chromosome"/>
</dbReference>
<evidence type="ECO:0000259" key="7">
    <source>
        <dbReference type="PROSITE" id="PS50893"/>
    </source>
</evidence>
<evidence type="ECO:0000256" key="4">
    <source>
        <dbReference type="ARBA" id="ARBA00022967"/>
    </source>
</evidence>
<keyword evidence="4" id="KW-1278">Translocase</keyword>
<evidence type="ECO:0000313" key="8">
    <source>
        <dbReference type="EMBL" id="QCQ21317.1"/>
    </source>
</evidence>
<evidence type="ECO:0000256" key="1">
    <source>
        <dbReference type="ARBA" id="ARBA00022448"/>
    </source>
</evidence>
<keyword evidence="3 8" id="KW-0067">ATP-binding</keyword>
<organism evidence="8 9">
    <name type="scientific">Desulfoglaeba alkanexedens ALDC</name>
    <dbReference type="NCBI Taxonomy" id="980445"/>
    <lineage>
        <taxon>Bacteria</taxon>
        <taxon>Pseudomonadati</taxon>
        <taxon>Thermodesulfobacteriota</taxon>
        <taxon>Syntrophobacteria</taxon>
        <taxon>Syntrophobacterales</taxon>
        <taxon>Syntrophobacteraceae</taxon>
        <taxon>Desulfoglaeba</taxon>
    </lineage>
</organism>
<dbReference type="InterPro" id="IPR017871">
    <property type="entry name" value="ABC_transporter-like_CS"/>
</dbReference>
<comment type="function">
    <text evidence="5">Part of the ABC transporter complex HmuTUV involved in hemin import. Responsible for energy coupling to the transport system.</text>
</comment>
<evidence type="ECO:0000256" key="6">
    <source>
        <dbReference type="SAM" id="MobiDB-lite"/>
    </source>
</evidence>
<dbReference type="Pfam" id="PF00005">
    <property type="entry name" value="ABC_tran"/>
    <property type="match status" value="1"/>
</dbReference>
<gene>
    <name evidence="8" type="ORF">FDQ92_03435</name>
</gene>
<keyword evidence="1" id="KW-0813">Transport</keyword>
<evidence type="ECO:0000256" key="2">
    <source>
        <dbReference type="ARBA" id="ARBA00022741"/>
    </source>
</evidence>